<sequence length="74" mass="9028">MTVLFGTIEYFEREIEFHLAEVEKRERLREEIQQIQMKLEEELRNDFICDERLRAECLQNLTDACSRLTEDYVV</sequence>
<proteinExistence type="predicted"/>
<accession>A0A427TKH3</accession>
<organism evidence="1 2">
    <name type="scientific">Mesobacillus subterraneus</name>
    <dbReference type="NCBI Taxonomy" id="285983"/>
    <lineage>
        <taxon>Bacteria</taxon>
        <taxon>Bacillati</taxon>
        <taxon>Bacillota</taxon>
        <taxon>Bacilli</taxon>
        <taxon>Bacillales</taxon>
        <taxon>Bacillaceae</taxon>
        <taxon>Mesobacillus</taxon>
    </lineage>
</organism>
<dbReference type="Proteomes" id="UP000279911">
    <property type="component" value="Unassembled WGS sequence"/>
</dbReference>
<dbReference type="OrthoDB" id="2938279at2"/>
<name>A0A427TKH3_9BACI</name>
<evidence type="ECO:0000313" key="2">
    <source>
        <dbReference type="Proteomes" id="UP000279911"/>
    </source>
</evidence>
<protein>
    <recommendedName>
        <fullName evidence="3">DUF2524 family protein</fullName>
    </recommendedName>
</protein>
<gene>
    <name evidence="1" type="ORF">EJA10_18495</name>
</gene>
<reference evidence="2" key="1">
    <citation type="submission" date="2018-12" db="EMBL/GenBank/DDBJ databases">
        <title>Bacillus chawlae sp. nov., Bacillus glennii sp. nov., and Bacillus saganii sp. nov. Isolated from the Vehicle Assembly Building at Kennedy Space Center where the Viking Spacecraft were Assembled.</title>
        <authorList>
            <person name="Seuylemezian A."/>
            <person name="Vaishampayan P."/>
        </authorList>
    </citation>
    <scope>NUCLEOTIDE SEQUENCE [LARGE SCALE GENOMIC DNA]</scope>
    <source>
        <strain evidence="2">DSM 13966</strain>
    </source>
</reference>
<comment type="caution">
    <text evidence="1">The sequence shown here is derived from an EMBL/GenBank/DDBJ whole genome shotgun (WGS) entry which is preliminary data.</text>
</comment>
<dbReference type="RefSeq" id="WP_125481514.1">
    <property type="nucleotide sequence ID" value="NZ_RSFW01000021.1"/>
</dbReference>
<dbReference type="EMBL" id="RSFW01000021">
    <property type="protein sequence ID" value="RSD24981.1"/>
    <property type="molecule type" value="Genomic_DNA"/>
</dbReference>
<evidence type="ECO:0000313" key="1">
    <source>
        <dbReference type="EMBL" id="RSD24981.1"/>
    </source>
</evidence>
<evidence type="ECO:0008006" key="3">
    <source>
        <dbReference type="Google" id="ProtNLM"/>
    </source>
</evidence>
<dbReference type="AlphaFoldDB" id="A0A427TKH3"/>